<evidence type="ECO:0000313" key="2">
    <source>
        <dbReference type="EMBL" id="KAI9195165.1"/>
    </source>
</evidence>
<reference evidence="2" key="2">
    <citation type="submission" date="2023-02" db="EMBL/GenBank/DDBJ databases">
        <authorList>
            <person name="Swenson N.G."/>
            <person name="Wegrzyn J.L."/>
            <person name="Mcevoy S.L."/>
        </authorList>
    </citation>
    <scope>NUCLEOTIDE SEQUENCE</scope>
    <source>
        <strain evidence="2">91603</strain>
        <tissue evidence="2">Leaf</tissue>
    </source>
</reference>
<proteinExistence type="predicted"/>
<feature type="domain" description="RNA 3'-terminal phosphate cyclase" evidence="1">
    <location>
        <begin position="9"/>
        <end position="62"/>
    </location>
</feature>
<reference evidence="2" key="1">
    <citation type="journal article" date="2022" name="Plant J.">
        <title>Strategies of tolerance reflected in two North American maple genomes.</title>
        <authorList>
            <person name="McEvoy S.L."/>
            <person name="Sezen U.U."/>
            <person name="Trouern-Trend A."/>
            <person name="McMahon S.M."/>
            <person name="Schaberg P.G."/>
            <person name="Yang J."/>
            <person name="Wegrzyn J.L."/>
            <person name="Swenson N.G."/>
        </authorList>
    </citation>
    <scope>NUCLEOTIDE SEQUENCE</scope>
    <source>
        <strain evidence="2">91603</strain>
    </source>
</reference>
<dbReference type="AlphaFoldDB" id="A0AAD5JDA7"/>
<dbReference type="InterPro" id="IPR013792">
    <property type="entry name" value="RNA3'P_cycl/enolpyr_Trfase_a/b"/>
</dbReference>
<protein>
    <recommendedName>
        <fullName evidence="1">RNA 3'-terminal phosphate cyclase domain-containing protein</fullName>
    </recommendedName>
</protein>
<organism evidence="2 3">
    <name type="scientific">Acer negundo</name>
    <name type="common">Box elder</name>
    <dbReference type="NCBI Taxonomy" id="4023"/>
    <lineage>
        <taxon>Eukaryota</taxon>
        <taxon>Viridiplantae</taxon>
        <taxon>Streptophyta</taxon>
        <taxon>Embryophyta</taxon>
        <taxon>Tracheophyta</taxon>
        <taxon>Spermatophyta</taxon>
        <taxon>Magnoliopsida</taxon>
        <taxon>eudicotyledons</taxon>
        <taxon>Gunneridae</taxon>
        <taxon>Pentapetalae</taxon>
        <taxon>rosids</taxon>
        <taxon>malvids</taxon>
        <taxon>Sapindales</taxon>
        <taxon>Sapindaceae</taxon>
        <taxon>Hippocastanoideae</taxon>
        <taxon>Acereae</taxon>
        <taxon>Acer</taxon>
    </lineage>
</organism>
<dbReference type="GO" id="GO:0000479">
    <property type="term" value="P:endonucleolytic cleavage of tricistronic rRNA transcript (SSU-rRNA, 5.8S rRNA, LSU-rRNA)"/>
    <property type="evidence" value="ECO:0007669"/>
    <property type="project" value="TreeGrafter"/>
</dbReference>
<dbReference type="InterPro" id="IPR023797">
    <property type="entry name" value="RNA3'_phos_cyclase_dom"/>
</dbReference>
<dbReference type="EMBL" id="JAJSOW010000003">
    <property type="protein sequence ID" value="KAI9195165.1"/>
    <property type="molecule type" value="Genomic_DNA"/>
</dbReference>
<accession>A0AAD5JDA7</accession>
<evidence type="ECO:0000313" key="3">
    <source>
        <dbReference type="Proteomes" id="UP001064489"/>
    </source>
</evidence>
<sequence>MGKSTYKKLKGSQNLRQRLVLSTLASTPFLIEEICPEDTWSGLRPHEVWLLRLVEKVCNDCIVEINKTDIAASLTRAPLHLSLFRGSACTRQSSREFN</sequence>
<dbReference type="PANTHER" id="PTHR11096">
    <property type="entry name" value="RNA 3' TERMINAL PHOSPHATE CYCLASE"/>
    <property type="match status" value="1"/>
</dbReference>
<dbReference type="Proteomes" id="UP001064489">
    <property type="component" value="Chromosome 1"/>
</dbReference>
<comment type="caution">
    <text evidence="2">The sequence shown here is derived from an EMBL/GenBank/DDBJ whole genome shotgun (WGS) entry which is preliminary data.</text>
</comment>
<keyword evidence="3" id="KW-1185">Reference proteome</keyword>
<dbReference type="Pfam" id="PF01137">
    <property type="entry name" value="RTC"/>
    <property type="match status" value="1"/>
</dbReference>
<name>A0AAD5JDA7_ACENE</name>
<dbReference type="InterPro" id="IPR037136">
    <property type="entry name" value="RNA3'_phos_cyclase_dom_sf"/>
</dbReference>
<evidence type="ECO:0000259" key="1">
    <source>
        <dbReference type="Pfam" id="PF01137"/>
    </source>
</evidence>
<dbReference type="PANTHER" id="PTHR11096:SF1">
    <property type="entry name" value="RNA 3'-TERMINAL PHOSPHATE CYCLASE-LIKE PROTEIN"/>
    <property type="match status" value="1"/>
</dbReference>
<dbReference type="Gene3D" id="3.65.10.20">
    <property type="entry name" value="RNA 3'-terminal phosphate cyclase domain"/>
    <property type="match status" value="1"/>
</dbReference>
<dbReference type="GO" id="GO:0005730">
    <property type="term" value="C:nucleolus"/>
    <property type="evidence" value="ECO:0007669"/>
    <property type="project" value="TreeGrafter"/>
</dbReference>
<dbReference type="SUPFAM" id="SSF55205">
    <property type="entry name" value="EPT/RTPC-like"/>
    <property type="match status" value="1"/>
</dbReference>
<dbReference type="GO" id="GO:0004521">
    <property type="term" value="F:RNA endonuclease activity"/>
    <property type="evidence" value="ECO:0007669"/>
    <property type="project" value="TreeGrafter"/>
</dbReference>
<gene>
    <name evidence="2" type="ORF">LWI28_012333</name>
</gene>
<dbReference type="InterPro" id="IPR000228">
    <property type="entry name" value="RNA3'_term_phos_cyc"/>
</dbReference>